<dbReference type="EMBL" id="BK032792">
    <property type="protein sequence ID" value="DAF60631.1"/>
    <property type="molecule type" value="Genomic_DNA"/>
</dbReference>
<evidence type="ECO:0000313" key="2">
    <source>
        <dbReference type="EMBL" id="DAF60631.1"/>
    </source>
</evidence>
<evidence type="ECO:0000259" key="1">
    <source>
        <dbReference type="Pfam" id="PF14090"/>
    </source>
</evidence>
<accession>A0A8S5TCB9</accession>
<name>A0A8S5TCB9_9CAUD</name>
<dbReference type="Pfam" id="PF14090">
    <property type="entry name" value="HTH_39"/>
    <property type="match status" value="1"/>
</dbReference>
<sequence>MSQATMIMEMLKRGPVTAMDALEQAGCFRLAARIADLRQQGIEIETETVTTTTGKHIASYKLKENEDGRKAH</sequence>
<proteinExistence type="predicted"/>
<organism evidence="2">
    <name type="scientific">Podoviridae sp. ctwJH20</name>
    <dbReference type="NCBI Taxonomy" id="2827753"/>
    <lineage>
        <taxon>Viruses</taxon>
        <taxon>Duplodnaviria</taxon>
        <taxon>Heunggongvirae</taxon>
        <taxon>Uroviricota</taxon>
        <taxon>Caudoviricetes</taxon>
    </lineage>
</organism>
<feature type="domain" description="Winged helix-turn-helix" evidence="1">
    <location>
        <begin position="2"/>
        <end position="63"/>
    </location>
</feature>
<protein>
    <submittedName>
        <fullName evidence="2">Helix-turn-helix domain protein</fullName>
    </submittedName>
</protein>
<reference evidence="2" key="1">
    <citation type="journal article" date="2021" name="Proc. Natl. Acad. Sci. U.S.A.">
        <title>A Catalog of Tens of Thousands of Viruses from Human Metagenomes Reveals Hidden Associations with Chronic Diseases.</title>
        <authorList>
            <person name="Tisza M.J."/>
            <person name="Buck C.B."/>
        </authorList>
    </citation>
    <scope>NUCLEOTIDE SEQUENCE</scope>
    <source>
        <strain evidence="2">CtwJH20</strain>
    </source>
</reference>
<dbReference type="InterPro" id="IPR055245">
    <property type="entry name" value="HTH_proteobacteria"/>
</dbReference>